<feature type="domain" description="RNA polymerase sigma-70 region 2" evidence="5">
    <location>
        <begin position="14"/>
        <end position="75"/>
    </location>
</feature>
<evidence type="ECO:0000256" key="4">
    <source>
        <dbReference type="ARBA" id="ARBA00023163"/>
    </source>
</evidence>
<evidence type="ECO:0000259" key="6">
    <source>
        <dbReference type="Pfam" id="PF08281"/>
    </source>
</evidence>
<dbReference type="Gene3D" id="1.10.10.10">
    <property type="entry name" value="Winged helix-like DNA-binding domain superfamily/Winged helix DNA-binding domain"/>
    <property type="match status" value="1"/>
</dbReference>
<evidence type="ECO:0000256" key="1">
    <source>
        <dbReference type="ARBA" id="ARBA00010641"/>
    </source>
</evidence>
<evidence type="ECO:0000313" key="8">
    <source>
        <dbReference type="Proteomes" id="UP001629288"/>
    </source>
</evidence>
<evidence type="ECO:0000256" key="3">
    <source>
        <dbReference type="ARBA" id="ARBA00023082"/>
    </source>
</evidence>
<dbReference type="SUPFAM" id="SSF88659">
    <property type="entry name" value="Sigma3 and sigma4 domains of RNA polymerase sigma factors"/>
    <property type="match status" value="1"/>
</dbReference>
<sequence>MKQTDLSLLLPDMLPRLWSFAFRLSRNRYDAEELVQRACIRGLERAHQLRAGTSALNWMFSIVHSTWLNDLKQRDQRSQLQAEWSDTLSETVADPGSASEAGALAQQIIAAVERLPEAQRVVLLLVSVEGFGYQEAADALQIPVGTVMSRLSRARRTIGALFDDDCKTAR</sequence>
<dbReference type="CDD" id="cd06171">
    <property type="entry name" value="Sigma70_r4"/>
    <property type="match status" value="1"/>
</dbReference>
<reference evidence="7 8" key="1">
    <citation type="journal article" date="2024" name="Chem. Sci.">
        <title>Discovery of megapolipeptins by genome mining of a Burkholderiales bacteria collection.</title>
        <authorList>
            <person name="Paulo B.S."/>
            <person name="Recchia M.J.J."/>
            <person name="Lee S."/>
            <person name="Fergusson C.H."/>
            <person name="Romanowski S.B."/>
            <person name="Hernandez A."/>
            <person name="Krull N."/>
            <person name="Liu D.Y."/>
            <person name="Cavanagh H."/>
            <person name="Bos A."/>
            <person name="Gray C.A."/>
            <person name="Murphy B.T."/>
            <person name="Linington R.G."/>
            <person name="Eustaquio A.S."/>
        </authorList>
    </citation>
    <scope>NUCLEOTIDE SEQUENCE [LARGE SCALE GENOMIC DNA]</scope>
    <source>
        <strain evidence="7 8">RL17-379-BIB-C</strain>
    </source>
</reference>
<dbReference type="Pfam" id="PF08281">
    <property type="entry name" value="Sigma70_r4_2"/>
    <property type="match status" value="1"/>
</dbReference>
<dbReference type="NCBIfam" id="TIGR02937">
    <property type="entry name" value="sigma70-ECF"/>
    <property type="match status" value="1"/>
</dbReference>
<keyword evidence="4" id="KW-0804">Transcription</keyword>
<comment type="similarity">
    <text evidence="1">Belongs to the sigma-70 factor family. ECF subfamily.</text>
</comment>
<accession>A0ABW9C5X4</accession>
<dbReference type="InterPro" id="IPR013325">
    <property type="entry name" value="RNA_pol_sigma_r2"/>
</dbReference>
<evidence type="ECO:0000259" key="5">
    <source>
        <dbReference type="Pfam" id="PF04542"/>
    </source>
</evidence>
<dbReference type="InterPro" id="IPR007627">
    <property type="entry name" value="RNA_pol_sigma70_r2"/>
</dbReference>
<dbReference type="Proteomes" id="UP001629288">
    <property type="component" value="Unassembled WGS sequence"/>
</dbReference>
<keyword evidence="8" id="KW-1185">Reference proteome</keyword>
<organism evidence="7 8">
    <name type="scientific">Paraburkholderia strydomiana</name>
    <dbReference type="NCBI Taxonomy" id="1245417"/>
    <lineage>
        <taxon>Bacteria</taxon>
        <taxon>Pseudomonadati</taxon>
        <taxon>Pseudomonadota</taxon>
        <taxon>Betaproteobacteria</taxon>
        <taxon>Burkholderiales</taxon>
        <taxon>Burkholderiaceae</taxon>
        <taxon>Paraburkholderia</taxon>
    </lineage>
</organism>
<name>A0ABW9C5X4_9BURK</name>
<dbReference type="PANTHER" id="PTHR43133:SF25">
    <property type="entry name" value="RNA POLYMERASE SIGMA FACTOR RFAY-RELATED"/>
    <property type="match status" value="1"/>
</dbReference>
<keyword evidence="2" id="KW-0805">Transcription regulation</keyword>
<dbReference type="RefSeq" id="WP_020070056.1">
    <property type="nucleotide sequence ID" value="NZ_JAQQCI010000023.1"/>
</dbReference>
<comment type="caution">
    <text evidence="7">The sequence shown here is derived from an EMBL/GenBank/DDBJ whole genome shotgun (WGS) entry which is preliminary data.</text>
</comment>
<protein>
    <submittedName>
        <fullName evidence="7">RNA polymerase sigma factor</fullName>
    </submittedName>
</protein>
<proteinExistence type="inferred from homology"/>
<gene>
    <name evidence="7" type="ORF">PQR00_17370</name>
</gene>
<dbReference type="EMBL" id="JAQQDH010000005">
    <property type="protein sequence ID" value="MFM0445365.1"/>
    <property type="molecule type" value="Genomic_DNA"/>
</dbReference>
<evidence type="ECO:0000313" key="7">
    <source>
        <dbReference type="EMBL" id="MFM0445365.1"/>
    </source>
</evidence>
<dbReference type="InterPro" id="IPR014284">
    <property type="entry name" value="RNA_pol_sigma-70_dom"/>
</dbReference>
<dbReference type="Pfam" id="PF04542">
    <property type="entry name" value="Sigma70_r2"/>
    <property type="match status" value="1"/>
</dbReference>
<dbReference type="InterPro" id="IPR036388">
    <property type="entry name" value="WH-like_DNA-bd_sf"/>
</dbReference>
<feature type="domain" description="RNA polymerase sigma factor 70 region 4 type 2" evidence="6">
    <location>
        <begin position="106"/>
        <end position="157"/>
    </location>
</feature>
<keyword evidence="3" id="KW-0731">Sigma factor</keyword>
<dbReference type="InterPro" id="IPR013324">
    <property type="entry name" value="RNA_pol_sigma_r3/r4-like"/>
</dbReference>
<dbReference type="InterPro" id="IPR039425">
    <property type="entry name" value="RNA_pol_sigma-70-like"/>
</dbReference>
<dbReference type="Gene3D" id="1.10.1740.10">
    <property type="match status" value="1"/>
</dbReference>
<dbReference type="PANTHER" id="PTHR43133">
    <property type="entry name" value="RNA POLYMERASE ECF-TYPE SIGMA FACTO"/>
    <property type="match status" value="1"/>
</dbReference>
<dbReference type="GeneID" id="97018981"/>
<dbReference type="SUPFAM" id="SSF88946">
    <property type="entry name" value="Sigma2 domain of RNA polymerase sigma factors"/>
    <property type="match status" value="1"/>
</dbReference>
<evidence type="ECO:0000256" key="2">
    <source>
        <dbReference type="ARBA" id="ARBA00023015"/>
    </source>
</evidence>
<dbReference type="InterPro" id="IPR013249">
    <property type="entry name" value="RNA_pol_sigma70_r4_t2"/>
</dbReference>